<feature type="domain" description="Methyltransferase type 11" evidence="2">
    <location>
        <begin position="68"/>
        <end position="163"/>
    </location>
</feature>
<accession>A0A2S6GM31</accession>
<dbReference type="CDD" id="cd02440">
    <property type="entry name" value="AdoMet_MTases"/>
    <property type="match status" value="1"/>
</dbReference>
<name>A0A2S6GM31_9GAMM</name>
<dbReference type="RefSeq" id="WP_104425076.1">
    <property type="nucleotide sequence ID" value="NZ_PTIY01000017.1"/>
</dbReference>
<dbReference type="InterPro" id="IPR029063">
    <property type="entry name" value="SAM-dependent_MTases_sf"/>
</dbReference>
<gene>
    <name evidence="3" type="ORF">B0F88_11733</name>
</gene>
<evidence type="ECO:0000313" key="3">
    <source>
        <dbReference type="EMBL" id="PPK66294.1"/>
    </source>
</evidence>
<dbReference type="PANTHER" id="PTHR44068">
    <property type="entry name" value="ZGC:194242"/>
    <property type="match status" value="1"/>
</dbReference>
<dbReference type="Pfam" id="PF08241">
    <property type="entry name" value="Methyltransf_11"/>
    <property type="match status" value="1"/>
</dbReference>
<sequence length="271" mass="30207">MLGSESEQVATLYDSPEGQLGPILFGGHLHWGYWDENNADDNFAAAADKLAQIMIDKTQIREGQRFIDLGCGVGQPAMKLAKAKGCSVDGITISKFQQQSATSRAQAEGMQDKLRFIHGSALDIPNEDQAYDGGWFFESIFHMGHRDALLEANRVLKPGATLVLTDLPTLPTTTEEFKAFVQQHIHSSFIAKEDYPALMAETGFELVGIDDITENVMPWLVPKLKETLAEHKQEITELFNDAADKAIDDWVYLFEYMSENLGYMVVTARKL</sequence>
<protein>
    <submittedName>
        <fullName evidence="3">Ubiquinone/menaquinone biosynthesis C-methylase UbiE</fullName>
    </submittedName>
</protein>
<dbReference type="AlphaFoldDB" id="A0A2S6GM31"/>
<dbReference type="Proteomes" id="UP000238071">
    <property type="component" value="Unassembled WGS sequence"/>
</dbReference>
<organism evidence="3 4">
    <name type="scientific">Methylobacter tundripaludum</name>
    <dbReference type="NCBI Taxonomy" id="173365"/>
    <lineage>
        <taxon>Bacteria</taxon>
        <taxon>Pseudomonadati</taxon>
        <taxon>Pseudomonadota</taxon>
        <taxon>Gammaproteobacteria</taxon>
        <taxon>Methylococcales</taxon>
        <taxon>Methylococcaceae</taxon>
        <taxon>Methylobacter</taxon>
    </lineage>
</organism>
<dbReference type="InterPro" id="IPR050447">
    <property type="entry name" value="Erg6_SMT_methyltransf"/>
</dbReference>
<dbReference type="Gene3D" id="3.40.50.150">
    <property type="entry name" value="Vaccinia Virus protein VP39"/>
    <property type="match status" value="1"/>
</dbReference>
<keyword evidence="3" id="KW-0489">Methyltransferase</keyword>
<dbReference type="OrthoDB" id="529208at2"/>
<evidence type="ECO:0000313" key="4">
    <source>
        <dbReference type="Proteomes" id="UP000238071"/>
    </source>
</evidence>
<reference evidence="3 4" key="1">
    <citation type="submission" date="2018-02" db="EMBL/GenBank/DDBJ databases">
        <title>Subsurface microbial communities from deep shales in Ohio and West Virginia, USA.</title>
        <authorList>
            <person name="Wrighton K."/>
        </authorList>
    </citation>
    <scope>NUCLEOTIDE SEQUENCE [LARGE SCALE GENOMIC DNA]</scope>
    <source>
        <strain evidence="3 4">OWC-G53F</strain>
    </source>
</reference>
<keyword evidence="1" id="KW-0808">Transferase</keyword>
<comment type="caution">
    <text evidence="3">The sequence shown here is derived from an EMBL/GenBank/DDBJ whole genome shotgun (WGS) entry which is preliminary data.</text>
</comment>
<dbReference type="GO" id="GO:0032259">
    <property type="term" value="P:methylation"/>
    <property type="evidence" value="ECO:0007669"/>
    <property type="project" value="UniProtKB-KW"/>
</dbReference>
<dbReference type="PANTHER" id="PTHR44068:SF11">
    <property type="entry name" value="GERANYL DIPHOSPHATE 2-C-METHYLTRANSFERASE"/>
    <property type="match status" value="1"/>
</dbReference>
<evidence type="ECO:0000259" key="2">
    <source>
        <dbReference type="Pfam" id="PF08241"/>
    </source>
</evidence>
<proteinExistence type="predicted"/>
<keyword evidence="4" id="KW-1185">Reference proteome</keyword>
<dbReference type="GO" id="GO:0008757">
    <property type="term" value="F:S-adenosylmethionine-dependent methyltransferase activity"/>
    <property type="evidence" value="ECO:0007669"/>
    <property type="project" value="InterPro"/>
</dbReference>
<dbReference type="InterPro" id="IPR013216">
    <property type="entry name" value="Methyltransf_11"/>
</dbReference>
<dbReference type="SUPFAM" id="SSF53335">
    <property type="entry name" value="S-adenosyl-L-methionine-dependent methyltransferases"/>
    <property type="match status" value="1"/>
</dbReference>
<keyword evidence="3" id="KW-0830">Ubiquinone</keyword>
<dbReference type="EMBL" id="PTIY01000017">
    <property type="protein sequence ID" value="PPK66294.1"/>
    <property type="molecule type" value="Genomic_DNA"/>
</dbReference>
<evidence type="ECO:0000256" key="1">
    <source>
        <dbReference type="ARBA" id="ARBA00022679"/>
    </source>
</evidence>